<dbReference type="SUPFAM" id="SSF52540">
    <property type="entry name" value="P-loop containing nucleoside triphosphate hydrolases"/>
    <property type="match status" value="1"/>
</dbReference>
<evidence type="ECO:0000256" key="16">
    <source>
        <dbReference type="ARBA" id="ARBA00029570"/>
    </source>
</evidence>
<keyword evidence="15" id="KW-0342">GTP-binding</keyword>
<dbReference type="InterPro" id="IPR027417">
    <property type="entry name" value="P-loop_NTPase"/>
</dbReference>
<dbReference type="NCBIfam" id="NF004469">
    <property type="entry name" value="PRK05800.1"/>
    <property type="match status" value="1"/>
</dbReference>
<dbReference type="PANTHER" id="PTHR34848">
    <property type="match status" value="1"/>
</dbReference>
<evidence type="ECO:0000256" key="9">
    <source>
        <dbReference type="ARBA" id="ARBA00012523"/>
    </source>
</evidence>
<evidence type="ECO:0000256" key="17">
    <source>
        <dbReference type="ARBA" id="ARBA00030571"/>
    </source>
</evidence>
<comment type="catalytic activity">
    <reaction evidence="2">
        <text>adenosylcob(III)inamide phosphate + GTP + H(+) = adenosylcob(III)inamide-GDP + diphosphate</text>
        <dbReference type="Rhea" id="RHEA:22712"/>
        <dbReference type="ChEBI" id="CHEBI:15378"/>
        <dbReference type="ChEBI" id="CHEBI:33019"/>
        <dbReference type="ChEBI" id="CHEBI:37565"/>
        <dbReference type="ChEBI" id="CHEBI:58502"/>
        <dbReference type="ChEBI" id="CHEBI:60487"/>
        <dbReference type="EC" id="2.7.7.62"/>
    </reaction>
</comment>
<comment type="catalytic activity">
    <reaction evidence="3">
        <text>adenosylcob(III)inamide + GTP = adenosylcob(III)inamide phosphate + GDP + H(+)</text>
        <dbReference type="Rhea" id="RHEA:15765"/>
        <dbReference type="ChEBI" id="CHEBI:2480"/>
        <dbReference type="ChEBI" id="CHEBI:15378"/>
        <dbReference type="ChEBI" id="CHEBI:37565"/>
        <dbReference type="ChEBI" id="CHEBI:58189"/>
        <dbReference type="ChEBI" id="CHEBI:58502"/>
        <dbReference type="EC" id="2.7.1.156"/>
    </reaction>
</comment>
<evidence type="ECO:0000256" key="3">
    <source>
        <dbReference type="ARBA" id="ARBA00001522"/>
    </source>
</evidence>
<dbReference type="GO" id="GO:0009236">
    <property type="term" value="P:cobalamin biosynthetic process"/>
    <property type="evidence" value="ECO:0007669"/>
    <property type="project" value="UniProtKB-KW"/>
</dbReference>
<dbReference type="PIRSF" id="PIRSF006135">
    <property type="entry name" value="CobU"/>
    <property type="match status" value="1"/>
</dbReference>
<evidence type="ECO:0000313" key="18">
    <source>
        <dbReference type="EMBL" id="VAW33944.1"/>
    </source>
</evidence>
<evidence type="ECO:0000256" key="6">
    <source>
        <dbReference type="ARBA" id="ARBA00005159"/>
    </source>
</evidence>
<dbReference type="EC" id="2.7.7.62" evidence="9"/>
<evidence type="ECO:0000256" key="2">
    <source>
        <dbReference type="ARBA" id="ARBA00000711"/>
    </source>
</evidence>
<keyword evidence="13 18" id="KW-0418">Kinase</keyword>
<keyword evidence="14" id="KW-0067">ATP-binding</keyword>
<accession>A0A3B0VR24</accession>
<evidence type="ECO:0000256" key="7">
    <source>
        <dbReference type="ARBA" id="ARBA00007490"/>
    </source>
</evidence>
<evidence type="ECO:0000256" key="10">
    <source>
        <dbReference type="ARBA" id="ARBA00022573"/>
    </source>
</evidence>
<dbReference type="Gene3D" id="3.40.50.300">
    <property type="entry name" value="P-loop containing nucleotide triphosphate hydrolases"/>
    <property type="match status" value="1"/>
</dbReference>
<dbReference type="EC" id="2.7.1.156" evidence="8"/>
<dbReference type="AlphaFoldDB" id="A0A3B0VR24"/>
<protein>
    <recommendedName>
        <fullName evidence="16">Adenosylcobinamide kinase</fullName>
        <ecNumber evidence="8">2.7.1.156</ecNumber>
        <ecNumber evidence="9">2.7.7.62</ecNumber>
    </recommendedName>
    <alternativeName>
        <fullName evidence="17">Adenosylcobinamide-phosphate guanylyltransferase</fullName>
    </alternativeName>
</protein>
<gene>
    <name evidence="18" type="ORF">MNBD_DELTA04-1390</name>
</gene>
<reference evidence="18" key="1">
    <citation type="submission" date="2018-06" db="EMBL/GenBank/DDBJ databases">
        <authorList>
            <person name="Zhirakovskaya E."/>
        </authorList>
    </citation>
    <scope>NUCLEOTIDE SEQUENCE</scope>
</reference>
<evidence type="ECO:0000256" key="8">
    <source>
        <dbReference type="ARBA" id="ARBA00012016"/>
    </source>
</evidence>
<name>A0A3B0VR24_9ZZZZ</name>
<dbReference type="GO" id="GO:0005524">
    <property type="term" value="F:ATP binding"/>
    <property type="evidence" value="ECO:0007669"/>
    <property type="project" value="UniProtKB-KW"/>
</dbReference>
<dbReference type="GO" id="GO:0043752">
    <property type="term" value="F:adenosylcobinamide kinase activity"/>
    <property type="evidence" value="ECO:0007669"/>
    <property type="project" value="UniProtKB-EC"/>
</dbReference>
<keyword evidence="11 18" id="KW-0808">Transferase</keyword>
<evidence type="ECO:0000256" key="15">
    <source>
        <dbReference type="ARBA" id="ARBA00023134"/>
    </source>
</evidence>
<evidence type="ECO:0000256" key="14">
    <source>
        <dbReference type="ARBA" id="ARBA00022840"/>
    </source>
</evidence>
<keyword evidence="12" id="KW-0547">Nucleotide-binding</keyword>
<comment type="pathway">
    <text evidence="5">Cofactor biosynthesis; adenosylcobalamin biosynthesis; adenosylcobalamin from cob(II)yrinate a,c-diamide: step 6/7.</text>
</comment>
<dbReference type="Pfam" id="PF02283">
    <property type="entry name" value="CobU"/>
    <property type="match status" value="1"/>
</dbReference>
<evidence type="ECO:0000256" key="12">
    <source>
        <dbReference type="ARBA" id="ARBA00022741"/>
    </source>
</evidence>
<comment type="pathway">
    <text evidence="6">Cofactor biosynthesis; adenosylcobalamin biosynthesis; adenosylcobalamin from cob(II)yrinate a,c-diamide: step 5/7.</text>
</comment>
<comment type="catalytic activity">
    <reaction evidence="1">
        <text>adenosylcob(III)inamide + ATP = adenosylcob(III)inamide phosphate + ADP + H(+)</text>
        <dbReference type="Rhea" id="RHEA:15769"/>
        <dbReference type="ChEBI" id="CHEBI:2480"/>
        <dbReference type="ChEBI" id="CHEBI:15378"/>
        <dbReference type="ChEBI" id="CHEBI:30616"/>
        <dbReference type="ChEBI" id="CHEBI:58502"/>
        <dbReference type="ChEBI" id="CHEBI:456216"/>
        <dbReference type="EC" id="2.7.1.156"/>
    </reaction>
</comment>
<evidence type="ECO:0000256" key="11">
    <source>
        <dbReference type="ARBA" id="ARBA00022679"/>
    </source>
</evidence>
<keyword evidence="10" id="KW-0169">Cobalamin biosynthesis</keyword>
<evidence type="ECO:0000256" key="5">
    <source>
        <dbReference type="ARBA" id="ARBA00004692"/>
    </source>
</evidence>
<evidence type="ECO:0000256" key="4">
    <source>
        <dbReference type="ARBA" id="ARBA00003889"/>
    </source>
</evidence>
<dbReference type="GO" id="GO:0005525">
    <property type="term" value="F:GTP binding"/>
    <property type="evidence" value="ECO:0007669"/>
    <property type="project" value="UniProtKB-KW"/>
</dbReference>
<dbReference type="GO" id="GO:0008820">
    <property type="term" value="F:cobinamide phosphate guanylyltransferase activity"/>
    <property type="evidence" value="ECO:0007669"/>
    <property type="project" value="UniProtKB-EC"/>
</dbReference>
<comment type="function">
    <text evidence="4">Catalyzes ATP-dependent phosphorylation of adenosylcobinamide and addition of GMP to adenosylcobinamide phosphate.</text>
</comment>
<sequence>MAHITLITGGTRSGKSLFGQQMAERQAGTRLFLATCPVMDDEMARRIRRHRQDRQGGNWQTIEETVAVAAQLDRAGRYDTVLIDCLTLWVNNLMFYAGRGDRVIDEDRITGETTSLLAAARRHPGRVIMISNEVGLGIVPDNQQARLYRDLVGRCNQCVAGEADAVYLVCCGLPLQIKGENHAM</sequence>
<keyword evidence="18" id="KW-0548">Nucleotidyltransferase</keyword>
<evidence type="ECO:0000256" key="13">
    <source>
        <dbReference type="ARBA" id="ARBA00022777"/>
    </source>
</evidence>
<dbReference type="CDD" id="cd00544">
    <property type="entry name" value="CobU"/>
    <property type="match status" value="1"/>
</dbReference>
<comment type="similarity">
    <text evidence="7">Belongs to the CobU/CobP family.</text>
</comment>
<dbReference type="InterPro" id="IPR003203">
    <property type="entry name" value="CobU/CobP"/>
</dbReference>
<organism evidence="18">
    <name type="scientific">hydrothermal vent metagenome</name>
    <dbReference type="NCBI Taxonomy" id="652676"/>
    <lineage>
        <taxon>unclassified sequences</taxon>
        <taxon>metagenomes</taxon>
        <taxon>ecological metagenomes</taxon>
    </lineage>
</organism>
<dbReference type="EMBL" id="UOEY01000001">
    <property type="protein sequence ID" value="VAW33944.1"/>
    <property type="molecule type" value="Genomic_DNA"/>
</dbReference>
<proteinExistence type="inferred from homology"/>
<evidence type="ECO:0000256" key="1">
    <source>
        <dbReference type="ARBA" id="ARBA00000312"/>
    </source>
</evidence>
<dbReference type="PANTHER" id="PTHR34848:SF1">
    <property type="entry name" value="BIFUNCTIONAL ADENOSYLCOBALAMIN BIOSYNTHESIS PROTEIN COBU"/>
    <property type="match status" value="1"/>
</dbReference>